<dbReference type="InterPro" id="IPR008921">
    <property type="entry name" value="DNA_pol3_clamp-load_cplx_C"/>
</dbReference>
<evidence type="ECO:0000256" key="3">
    <source>
        <dbReference type="ARBA" id="ARBA00022695"/>
    </source>
</evidence>
<dbReference type="Gene3D" id="1.20.272.10">
    <property type="match status" value="1"/>
</dbReference>
<proteinExistence type="inferred from homology"/>
<evidence type="ECO:0000256" key="9">
    <source>
        <dbReference type="ARBA" id="ARBA00022932"/>
    </source>
</evidence>
<feature type="domain" description="AAA+ ATPase" evidence="13">
    <location>
        <begin position="54"/>
        <end position="200"/>
    </location>
</feature>
<evidence type="ECO:0000256" key="6">
    <source>
        <dbReference type="ARBA" id="ARBA00022741"/>
    </source>
</evidence>
<dbReference type="EC" id="2.7.7.7" evidence="11"/>
<dbReference type="NCBIfam" id="TIGR02397">
    <property type="entry name" value="dnaX_nterm"/>
    <property type="match status" value="1"/>
</dbReference>
<organism evidence="14 15">
    <name type="scientific">Mesorhizobium captivum</name>
    <dbReference type="NCBI Taxonomy" id="3072319"/>
    <lineage>
        <taxon>Bacteria</taxon>
        <taxon>Pseudomonadati</taxon>
        <taxon>Pseudomonadota</taxon>
        <taxon>Alphaproteobacteria</taxon>
        <taxon>Hyphomicrobiales</taxon>
        <taxon>Phyllobacteriaceae</taxon>
        <taxon>Mesorhizobium</taxon>
    </lineage>
</organism>
<dbReference type="InterPro" id="IPR045085">
    <property type="entry name" value="HLD_clamp_pol_III_gamma_tau"/>
</dbReference>
<comment type="similarity">
    <text evidence="1 11">Belongs to the DnaX/STICHEL family.</text>
</comment>
<keyword evidence="4 11" id="KW-0235">DNA replication</keyword>
<keyword evidence="8 11" id="KW-0067">ATP-binding</keyword>
<dbReference type="Pfam" id="PF12362">
    <property type="entry name" value="DUF3646"/>
    <property type="match status" value="1"/>
</dbReference>
<evidence type="ECO:0000256" key="1">
    <source>
        <dbReference type="ARBA" id="ARBA00006360"/>
    </source>
</evidence>
<keyword evidence="5" id="KW-0479">Metal-binding</keyword>
<evidence type="ECO:0000256" key="8">
    <source>
        <dbReference type="ARBA" id="ARBA00022840"/>
    </source>
</evidence>
<evidence type="ECO:0000256" key="12">
    <source>
        <dbReference type="SAM" id="MobiDB-lite"/>
    </source>
</evidence>
<dbReference type="Gene3D" id="1.10.8.60">
    <property type="match status" value="1"/>
</dbReference>
<dbReference type="Gene3D" id="3.40.50.300">
    <property type="entry name" value="P-loop containing nucleotide triphosphate hydrolases"/>
    <property type="match status" value="1"/>
</dbReference>
<dbReference type="InterPro" id="IPR022754">
    <property type="entry name" value="DNA_pol_III_gamma-3"/>
</dbReference>
<sequence length="603" mass="64636">MSEAGNLGPKNPETEKAGAYRVLARKYRPSNFSELIGQEPMVRTLTNAFATGRIAQAWMLTGVRGVGKTTTARILARALNYKTATVDQPSVDLSIPGEHCQAIMEGRHVDVIEMDAASHTGIDDIRDIIDRVRYAPVAARYKVYIIDEVHMLSTQAFNGLLKTLEEPPPHVKFIFATTEIRKVPITVLSRCQRFDLRRIDAGALVAHLSSIAAKEGISVDDEALAMIARAAEGSARDSLSILDQAIAHGSGTVSAEAVRAMLGLADRARIIDLFEHVMKGDVAAALAEFRSQYDTGADPAAVLTDLAEFNHLVTRLRFVPAAADDASLSEDERRRGAEFASALSVRVLSRTWQMLLKGIPEVQSSNRPVSAGEMVLIRLAHAADLPTLDEALKSLEGAATVPNGAPRVNGAPTGNGGGASAVAQARMPTSTGGAQTMRLVEAEPVPAAFVPAPAPVVETPAVPVKSLADIAALADANRDIAFKVQLKRYVRPVRIEPGRIDVTLTDDAPKMLLNDLTAKLRAWTGRNWLVSLSKEEGGQTLAEMETTKRENAFSDARSDPTVAAILARFPGAKIIDVRIPDVPDVEETGADLPVEPAADDDEI</sequence>
<dbReference type="InterPro" id="IPR012763">
    <property type="entry name" value="DNA_pol_III_sug/sutau_N"/>
</dbReference>
<dbReference type="InterPro" id="IPR003593">
    <property type="entry name" value="AAA+_ATPase"/>
</dbReference>
<dbReference type="Proteomes" id="UP001271249">
    <property type="component" value="Unassembled WGS sequence"/>
</dbReference>
<keyword evidence="2 11" id="KW-0808">Transferase</keyword>
<evidence type="ECO:0000256" key="4">
    <source>
        <dbReference type="ARBA" id="ARBA00022705"/>
    </source>
</evidence>
<dbReference type="PANTHER" id="PTHR11669:SF0">
    <property type="entry name" value="PROTEIN STICHEL-LIKE 2"/>
    <property type="match status" value="1"/>
</dbReference>
<protein>
    <recommendedName>
        <fullName evidence="11">DNA polymerase III subunit gamma/tau</fullName>
        <ecNumber evidence="11">2.7.7.7</ecNumber>
    </recommendedName>
</protein>
<keyword evidence="6 11" id="KW-0547">Nucleotide-binding</keyword>
<dbReference type="SMART" id="SM00382">
    <property type="entry name" value="AAA"/>
    <property type="match status" value="1"/>
</dbReference>
<dbReference type="CDD" id="cd18137">
    <property type="entry name" value="HLD_clamp_pol_III_gamma_tau"/>
    <property type="match status" value="1"/>
</dbReference>
<evidence type="ECO:0000256" key="7">
    <source>
        <dbReference type="ARBA" id="ARBA00022833"/>
    </source>
</evidence>
<dbReference type="InterPro" id="IPR050238">
    <property type="entry name" value="DNA_Rep/Repair_Clamp_Loader"/>
</dbReference>
<comment type="catalytic activity">
    <reaction evidence="10 11">
        <text>DNA(n) + a 2'-deoxyribonucleoside 5'-triphosphate = DNA(n+1) + diphosphate</text>
        <dbReference type="Rhea" id="RHEA:22508"/>
        <dbReference type="Rhea" id="RHEA-COMP:17339"/>
        <dbReference type="Rhea" id="RHEA-COMP:17340"/>
        <dbReference type="ChEBI" id="CHEBI:33019"/>
        <dbReference type="ChEBI" id="CHEBI:61560"/>
        <dbReference type="ChEBI" id="CHEBI:173112"/>
        <dbReference type="EC" id="2.7.7.7"/>
    </reaction>
</comment>
<dbReference type="Pfam" id="PF22608">
    <property type="entry name" value="DNAX_ATPase_lid"/>
    <property type="match status" value="1"/>
</dbReference>
<keyword evidence="7" id="KW-0862">Zinc</keyword>
<feature type="region of interest" description="Disordered" evidence="12">
    <location>
        <begin position="403"/>
        <end position="423"/>
    </location>
</feature>
<keyword evidence="9 11" id="KW-0239">DNA-directed DNA polymerase</keyword>
<dbReference type="RefSeq" id="WP_320227412.1">
    <property type="nucleotide sequence ID" value="NZ_JAVIJB010000015.1"/>
</dbReference>
<dbReference type="PANTHER" id="PTHR11669">
    <property type="entry name" value="REPLICATION FACTOR C / DNA POLYMERASE III GAMMA-TAU SUBUNIT"/>
    <property type="match status" value="1"/>
</dbReference>
<reference evidence="14 15" key="1">
    <citation type="submission" date="2023-08" db="EMBL/GenBank/DDBJ databases">
        <title>Implementing the SeqCode for naming new Mesorhizobium species isolated from Vachellia karroo root nodules.</title>
        <authorList>
            <person name="Van Lill M."/>
        </authorList>
    </citation>
    <scope>NUCLEOTIDE SEQUENCE [LARGE SCALE GENOMIC DNA]</scope>
    <source>
        <strain evidence="14 15">VK22B</strain>
    </source>
</reference>
<gene>
    <name evidence="11" type="primary">dnaX</name>
    <name evidence="14" type="ORF">RFN29_18095</name>
</gene>
<name>A0ABU4Z2L8_9HYPH</name>
<dbReference type="SUPFAM" id="SSF52540">
    <property type="entry name" value="P-loop containing nucleoside triphosphate hydrolases"/>
    <property type="match status" value="1"/>
</dbReference>
<dbReference type="SUPFAM" id="SSF48019">
    <property type="entry name" value="post-AAA+ oligomerization domain-like"/>
    <property type="match status" value="1"/>
</dbReference>
<dbReference type="Pfam" id="PF12169">
    <property type="entry name" value="DNA_pol3_gamma3"/>
    <property type="match status" value="1"/>
</dbReference>
<dbReference type="InterPro" id="IPR022107">
    <property type="entry name" value="DNA_pol_III_gamma/tau_C"/>
</dbReference>
<evidence type="ECO:0000256" key="11">
    <source>
        <dbReference type="RuleBase" id="RU364063"/>
    </source>
</evidence>
<dbReference type="CDD" id="cd00009">
    <property type="entry name" value="AAA"/>
    <property type="match status" value="1"/>
</dbReference>
<keyword evidence="3 11" id="KW-0548">Nucleotidyltransferase</keyword>
<dbReference type="GO" id="GO:0003887">
    <property type="term" value="F:DNA-directed DNA polymerase activity"/>
    <property type="evidence" value="ECO:0007669"/>
    <property type="project" value="UniProtKB-EC"/>
</dbReference>
<dbReference type="InterPro" id="IPR027417">
    <property type="entry name" value="P-loop_NTPase"/>
</dbReference>
<dbReference type="Pfam" id="PF13177">
    <property type="entry name" value="DNA_pol3_delta2"/>
    <property type="match status" value="1"/>
</dbReference>
<dbReference type="NCBIfam" id="NF006585">
    <property type="entry name" value="PRK09111.1"/>
    <property type="match status" value="1"/>
</dbReference>
<evidence type="ECO:0000256" key="10">
    <source>
        <dbReference type="ARBA" id="ARBA00049244"/>
    </source>
</evidence>
<comment type="subunit">
    <text evidence="11">DNA polymerase III contains a core (composed of alpha, epsilon and theta chains) that associates with a tau subunit. This core dimerizes to form the POLIII' complex. PolIII' associates with the gamma complex (composed of gamma, delta, delta', psi and chi chains) and with the beta chain to form the complete DNA polymerase III complex.</text>
</comment>
<comment type="function">
    <text evidence="11">DNA polymerase III is a complex, multichain enzyme responsible for most of the replicative synthesis in bacteria. This DNA polymerase also exhibits 3' to 5' exonuclease activity.</text>
</comment>
<accession>A0ABU4Z2L8</accession>
<evidence type="ECO:0000313" key="14">
    <source>
        <dbReference type="EMBL" id="MDX8493483.1"/>
    </source>
</evidence>
<evidence type="ECO:0000259" key="13">
    <source>
        <dbReference type="SMART" id="SM00382"/>
    </source>
</evidence>
<evidence type="ECO:0000256" key="5">
    <source>
        <dbReference type="ARBA" id="ARBA00022723"/>
    </source>
</evidence>
<evidence type="ECO:0000313" key="15">
    <source>
        <dbReference type="Proteomes" id="UP001271249"/>
    </source>
</evidence>
<dbReference type="EMBL" id="JAVIJC010000018">
    <property type="protein sequence ID" value="MDX8493483.1"/>
    <property type="molecule type" value="Genomic_DNA"/>
</dbReference>
<evidence type="ECO:0000256" key="2">
    <source>
        <dbReference type="ARBA" id="ARBA00022679"/>
    </source>
</evidence>
<comment type="caution">
    <text evidence="14">The sequence shown here is derived from an EMBL/GenBank/DDBJ whole genome shotgun (WGS) entry which is preliminary data.</text>
</comment>
<keyword evidence="15" id="KW-1185">Reference proteome</keyword>